<evidence type="ECO:0000313" key="3">
    <source>
        <dbReference type="EMBL" id="KZV45760.1"/>
    </source>
</evidence>
<sequence length="328" mass="35645">MQTTTFSPSEVGAATSVLLGFPPPFVLSAASSSKLNEVLMPNPFNRPRAVLMLEVTGTEGTQLILDSDNSAFSGALRIKVVGDEQRVDIQLPGDDEASLVSLNEESSDTECSDKELADFASWLGGSYVEDASQPSNGEFSFPLANGAYLRLHMSERADRKYTMNLFSLIYNIRRAMELHEVLSKREQTPAELIIGKFVGIKALQDQYGGESIAQNGLEVFITSISKIFDSLQAAYQGQICGVIVEGGPATSELETIFHVKVASQSSARWLEETVPSVDPIKIAEVAFVRMTLAWITGIILLIATLLGVSFSMLAYVILYVPFILSTLT</sequence>
<accession>A0A2Z7CFF8</accession>
<dbReference type="InterPro" id="IPR056696">
    <property type="entry name" value="DUF7794"/>
</dbReference>
<feature type="transmembrane region" description="Helical" evidence="1">
    <location>
        <begin position="291"/>
        <end position="324"/>
    </location>
</feature>
<dbReference type="OrthoDB" id="1928130at2759"/>
<evidence type="ECO:0000259" key="2">
    <source>
        <dbReference type="Pfam" id="PF25070"/>
    </source>
</evidence>
<organism evidence="3 4">
    <name type="scientific">Dorcoceras hygrometricum</name>
    <dbReference type="NCBI Taxonomy" id="472368"/>
    <lineage>
        <taxon>Eukaryota</taxon>
        <taxon>Viridiplantae</taxon>
        <taxon>Streptophyta</taxon>
        <taxon>Embryophyta</taxon>
        <taxon>Tracheophyta</taxon>
        <taxon>Spermatophyta</taxon>
        <taxon>Magnoliopsida</taxon>
        <taxon>eudicotyledons</taxon>
        <taxon>Gunneridae</taxon>
        <taxon>Pentapetalae</taxon>
        <taxon>asterids</taxon>
        <taxon>lamiids</taxon>
        <taxon>Lamiales</taxon>
        <taxon>Gesneriaceae</taxon>
        <taxon>Didymocarpoideae</taxon>
        <taxon>Trichosporeae</taxon>
        <taxon>Loxocarpinae</taxon>
        <taxon>Dorcoceras</taxon>
    </lineage>
</organism>
<name>A0A2Z7CFF8_9LAMI</name>
<dbReference type="PANTHER" id="PTHR37735">
    <property type="entry name" value="OS08G0567000 PROTEIN"/>
    <property type="match status" value="1"/>
</dbReference>
<reference evidence="3 4" key="1">
    <citation type="journal article" date="2015" name="Proc. Natl. Acad. Sci. U.S.A.">
        <title>The resurrection genome of Boea hygrometrica: A blueprint for survival of dehydration.</title>
        <authorList>
            <person name="Xiao L."/>
            <person name="Yang G."/>
            <person name="Zhang L."/>
            <person name="Yang X."/>
            <person name="Zhao S."/>
            <person name="Ji Z."/>
            <person name="Zhou Q."/>
            <person name="Hu M."/>
            <person name="Wang Y."/>
            <person name="Chen M."/>
            <person name="Xu Y."/>
            <person name="Jin H."/>
            <person name="Xiao X."/>
            <person name="Hu G."/>
            <person name="Bao F."/>
            <person name="Hu Y."/>
            <person name="Wan P."/>
            <person name="Li L."/>
            <person name="Deng X."/>
            <person name="Kuang T."/>
            <person name="Xiang C."/>
            <person name="Zhu J.K."/>
            <person name="Oliver M.J."/>
            <person name="He Y."/>
        </authorList>
    </citation>
    <scope>NUCLEOTIDE SEQUENCE [LARGE SCALE GENOMIC DNA]</scope>
    <source>
        <strain evidence="4">cv. XS01</strain>
    </source>
</reference>
<protein>
    <recommendedName>
        <fullName evidence="2">DUF7794 domain-containing protein</fullName>
    </recommendedName>
</protein>
<dbReference type="Proteomes" id="UP000250235">
    <property type="component" value="Unassembled WGS sequence"/>
</dbReference>
<dbReference type="PANTHER" id="PTHR37735:SF1">
    <property type="entry name" value="OS08G0567000 PROTEIN"/>
    <property type="match status" value="1"/>
</dbReference>
<feature type="domain" description="DUF7794" evidence="2">
    <location>
        <begin position="2"/>
        <end position="244"/>
    </location>
</feature>
<keyword evidence="1" id="KW-1133">Transmembrane helix</keyword>
<dbReference type="EMBL" id="KQ995842">
    <property type="protein sequence ID" value="KZV45760.1"/>
    <property type="molecule type" value="Genomic_DNA"/>
</dbReference>
<evidence type="ECO:0000313" key="4">
    <source>
        <dbReference type="Proteomes" id="UP000250235"/>
    </source>
</evidence>
<keyword evidence="1" id="KW-0472">Membrane</keyword>
<dbReference type="GO" id="GO:0012505">
    <property type="term" value="C:endomembrane system"/>
    <property type="evidence" value="ECO:0007669"/>
    <property type="project" value="TreeGrafter"/>
</dbReference>
<gene>
    <name evidence="3" type="ORF">F511_33365</name>
</gene>
<keyword evidence="1" id="KW-0812">Transmembrane</keyword>
<proteinExistence type="predicted"/>
<evidence type="ECO:0000256" key="1">
    <source>
        <dbReference type="SAM" id="Phobius"/>
    </source>
</evidence>
<dbReference type="Pfam" id="PF25070">
    <property type="entry name" value="DUF7794"/>
    <property type="match status" value="1"/>
</dbReference>
<keyword evidence="4" id="KW-1185">Reference proteome</keyword>
<dbReference type="AlphaFoldDB" id="A0A2Z7CFF8"/>